<feature type="compositionally biased region" description="Polar residues" evidence="3">
    <location>
        <begin position="39"/>
        <end position="48"/>
    </location>
</feature>
<dbReference type="Proteomes" id="UP001232148">
    <property type="component" value="Unassembled WGS sequence"/>
</dbReference>
<dbReference type="PANTHER" id="PTHR10358">
    <property type="entry name" value="ENDOSULFINE"/>
    <property type="match status" value="1"/>
</dbReference>
<comment type="similarity">
    <text evidence="1 2">Belongs to the endosulfine family.</text>
</comment>
<reference evidence="4" key="1">
    <citation type="submission" date="2021-06" db="EMBL/GenBank/DDBJ databases">
        <title>Comparative genomics, transcriptomics and evolutionary studies reveal genomic signatures of adaptation to plant cell wall in hemibiotrophic fungi.</title>
        <authorList>
            <consortium name="DOE Joint Genome Institute"/>
            <person name="Baroncelli R."/>
            <person name="Diaz J.F."/>
            <person name="Benocci T."/>
            <person name="Peng M."/>
            <person name="Battaglia E."/>
            <person name="Haridas S."/>
            <person name="Andreopoulos W."/>
            <person name="Labutti K."/>
            <person name="Pangilinan J."/>
            <person name="Floch G.L."/>
            <person name="Makela M.R."/>
            <person name="Henrissat B."/>
            <person name="Grigoriev I.V."/>
            <person name="Crouch J.A."/>
            <person name="De Vries R.P."/>
            <person name="Sukno S.A."/>
            <person name="Thon M.R."/>
        </authorList>
    </citation>
    <scope>NUCLEOTIDE SEQUENCE</scope>
    <source>
        <strain evidence="4">MAFF235873</strain>
    </source>
</reference>
<proteinExistence type="inferred from homology"/>
<evidence type="ECO:0000256" key="3">
    <source>
        <dbReference type="SAM" id="MobiDB-lite"/>
    </source>
</evidence>
<feature type="region of interest" description="Disordered" evidence="3">
    <location>
        <begin position="1"/>
        <end position="48"/>
    </location>
</feature>
<organism evidence="4 5">
    <name type="scientific">Colletotrichum zoysiae</name>
    <dbReference type="NCBI Taxonomy" id="1216348"/>
    <lineage>
        <taxon>Eukaryota</taxon>
        <taxon>Fungi</taxon>
        <taxon>Dikarya</taxon>
        <taxon>Ascomycota</taxon>
        <taxon>Pezizomycotina</taxon>
        <taxon>Sordariomycetes</taxon>
        <taxon>Hypocreomycetidae</taxon>
        <taxon>Glomerellales</taxon>
        <taxon>Glomerellaceae</taxon>
        <taxon>Colletotrichum</taxon>
        <taxon>Colletotrichum graminicola species complex</taxon>
    </lineage>
</organism>
<keyword evidence="5" id="KW-1185">Reference proteome</keyword>
<feature type="compositionally biased region" description="Basic and acidic residues" evidence="3">
    <location>
        <begin position="165"/>
        <end position="174"/>
    </location>
</feature>
<dbReference type="PANTHER" id="PTHR10358:SF6">
    <property type="entry name" value="ENDOSULFINE, ISOFORM A"/>
    <property type="match status" value="1"/>
</dbReference>
<evidence type="ECO:0000256" key="2">
    <source>
        <dbReference type="RuleBase" id="RU363120"/>
    </source>
</evidence>
<sequence length="228" mass="24688">MKTGPPFRNQPASALTLTRWASEPVPASTASRSMLPGNPEQQQQQVGIPSRQSVAEACKANYVIVIVTSPNLYITQVVGMVSIIPQCLAFKCIHVLFNMSSQQDQTDSTAAAAAQNEERIRRLYGKAPARSDLLHNQLQRKYFDSGDYALQDAHKPSSMGSVHTGTEHPLRKDISQPSAPVATSSNIVDVAADRHPEHPLKGTDTNASSMHRSSHLHEVTGGDPSKAD</sequence>
<dbReference type="GO" id="GO:0005737">
    <property type="term" value="C:cytoplasm"/>
    <property type="evidence" value="ECO:0007669"/>
    <property type="project" value="TreeGrafter"/>
</dbReference>
<protein>
    <recommendedName>
        <fullName evidence="2">mRNA stability protein</fullName>
    </recommendedName>
</protein>
<evidence type="ECO:0000313" key="4">
    <source>
        <dbReference type="EMBL" id="KAK2027051.1"/>
    </source>
</evidence>
<dbReference type="EMBL" id="MU842902">
    <property type="protein sequence ID" value="KAK2027051.1"/>
    <property type="molecule type" value="Genomic_DNA"/>
</dbReference>
<accession>A0AAD9HF23</accession>
<feature type="compositionally biased region" description="Basic and acidic residues" evidence="3">
    <location>
        <begin position="191"/>
        <end position="201"/>
    </location>
</feature>
<dbReference type="GO" id="GO:0004864">
    <property type="term" value="F:protein phosphatase inhibitor activity"/>
    <property type="evidence" value="ECO:0007669"/>
    <property type="project" value="TreeGrafter"/>
</dbReference>
<evidence type="ECO:0000256" key="1">
    <source>
        <dbReference type="ARBA" id="ARBA00010520"/>
    </source>
</evidence>
<feature type="compositionally biased region" description="Polar residues" evidence="3">
    <location>
        <begin position="175"/>
        <end position="187"/>
    </location>
</feature>
<name>A0AAD9HF23_9PEZI</name>
<gene>
    <name evidence="4" type="ORF">LX32DRAFT_641276</name>
</gene>
<feature type="region of interest" description="Disordered" evidence="3">
    <location>
        <begin position="154"/>
        <end position="228"/>
    </location>
</feature>
<feature type="compositionally biased region" description="Basic and acidic residues" evidence="3">
    <location>
        <begin position="215"/>
        <end position="228"/>
    </location>
</feature>
<dbReference type="InterPro" id="IPR006760">
    <property type="entry name" value="Endosulphine"/>
</dbReference>
<dbReference type="AlphaFoldDB" id="A0AAD9HF23"/>
<dbReference type="Pfam" id="PF04667">
    <property type="entry name" value="Endosulfine"/>
    <property type="match status" value="1"/>
</dbReference>
<evidence type="ECO:0000313" key="5">
    <source>
        <dbReference type="Proteomes" id="UP001232148"/>
    </source>
</evidence>
<comment type="function">
    <text evidence="2">Plays an essential role in initiation of the G0 program by preventing the degradation of specific nutrient-regulated mRNAs via the 5'-3' mRNA decay pathway.</text>
</comment>
<comment type="caution">
    <text evidence="4">The sequence shown here is derived from an EMBL/GenBank/DDBJ whole genome shotgun (WGS) entry which is preliminary data.</text>
</comment>